<dbReference type="OrthoDB" id="10255632at2759"/>
<evidence type="ECO:0000256" key="1">
    <source>
        <dbReference type="SAM" id="MobiDB-lite"/>
    </source>
</evidence>
<sequence length="736" mass="80881">MQDAVELYWKADMPIRPARVFLGSLAFRYHVDPECLEENGLGMQIGGKWIGYLTENPTQNFGKDQDLALFCPEYKASIHLWVGLHTYRRSDSETGEVTTSTCRCCMSDPPFHSVTSSHLIQALPRQAGTRYRQQAKSRNALQDIPINAPAAAGPGSTDSEQPTQILDDVEKLAEILREEFLNLRMLRREEVAERGGCGERRLRREKVAIAHQVVGLIQAFRDDSSASLQGLTQSLRLWNRAFESLSKLHVPLAPNSSENSSPFEVSSLRNALPTETPQTLQDQTKHSTVIHEPTGMAHLSSPSGIRVRSQSSIPSSRFSARSSVFHRSVLCNAEGSKLADSCSTTAFTSPSTSSCVATKDNANVIRCTSGAFHNLGGTLYTSGRFGSAIPFLKEGCNQEWEALEVWRGTGEKDGERVKVMGKSTRGNSWRDRFREDGNYWPVYEAFQESIKNFPMSEVGSSPITDRNGFSGLFLISSGVKELASVLDRLTALGTCELPLPPESIFLASLGTEMENPTVRIQSIYPSLARTTYSPSFGLRNSVTSSKLSQGKQELVITRALPVTPKAKSRNALQDIPINVPAAAGPGSTDSDGGEVDRLLDGKNFGKDQDLALFCPEYKESIHLWLGLHAHRHSDSEQLSQGKQELFTKIVVKSRKVAILASMPLNNSSLKSRAKTRALPVTPRAKPRDVLQDIPINAPAATGPSSTDSKQPTQTLDGFEKLADLREEFLNLLNDDC</sequence>
<protein>
    <submittedName>
        <fullName evidence="2">Uncharacterized protein</fullName>
    </submittedName>
</protein>
<proteinExistence type="predicted"/>
<evidence type="ECO:0000313" key="2">
    <source>
        <dbReference type="EMBL" id="THU84728.1"/>
    </source>
</evidence>
<feature type="region of interest" description="Disordered" evidence="1">
    <location>
        <begin position="673"/>
        <end position="713"/>
    </location>
</feature>
<dbReference type="Proteomes" id="UP000297245">
    <property type="component" value="Unassembled WGS sequence"/>
</dbReference>
<reference evidence="2 3" key="1">
    <citation type="journal article" date="2019" name="Nat. Ecol. Evol.">
        <title>Megaphylogeny resolves global patterns of mushroom evolution.</title>
        <authorList>
            <person name="Varga T."/>
            <person name="Krizsan K."/>
            <person name="Foldi C."/>
            <person name="Dima B."/>
            <person name="Sanchez-Garcia M."/>
            <person name="Sanchez-Ramirez S."/>
            <person name="Szollosi G.J."/>
            <person name="Szarkandi J.G."/>
            <person name="Papp V."/>
            <person name="Albert L."/>
            <person name="Andreopoulos W."/>
            <person name="Angelini C."/>
            <person name="Antonin V."/>
            <person name="Barry K.W."/>
            <person name="Bougher N.L."/>
            <person name="Buchanan P."/>
            <person name="Buyck B."/>
            <person name="Bense V."/>
            <person name="Catcheside P."/>
            <person name="Chovatia M."/>
            <person name="Cooper J."/>
            <person name="Damon W."/>
            <person name="Desjardin D."/>
            <person name="Finy P."/>
            <person name="Geml J."/>
            <person name="Haridas S."/>
            <person name="Hughes K."/>
            <person name="Justo A."/>
            <person name="Karasinski D."/>
            <person name="Kautmanova I."/>
            <person name="Kiss B."/>
            <person name="Kocsube S."/>
            <person name="Kotiranta H."/>
            <person name="LaButti K.M."/>
            <person name="Lechner B.E."/>
            <person name="Liimatainen K."/>
            <person name="Lipzen A."/>
            <person name="Lukacs Z."/>
            <person name="Mihaltcheva S."/>
            <person name="Morgado L.N."/>
            <person name="Niskanen T."/>
            <person name="Noordeloos M.E."/>
            <person name="Ohm R.A."/>
            <person name="Ortiz-Santana B."/>
            <person name="Ovrebo C."/>
            <person name="Racz N."/>
            <person name="Riley R."/>
            <person name="Savchenko A."/>
            <person name="Shiryaev A."/>
            <person name="Soop K."/>
            <person name="Spirin V."/>
            <person name="Szebenyi C."/>
            <person name="Tomsovsky M."/>
            <person name="Tulloss R.E."/>
            <person name="Uehling J."/>
            <person name="Grigoriev I.V."/>
            <person name="Vagvolgyi C."/>
            <person name="Papp T."/>
            <person name="Martin F.M."/>
            <person name="Miettinen O."/>
            <person name="Hibbett D.S."/>
            <person name="Nagy L.G."/>
        </authorList>
    </citation>
    <scope>NUCLEOTIDE SEQUENCE [LARGE SCALE GENOMIC DNA]</scope>
    <source>
        <strain evidence="2 3">CBS 962.96</strain>
    </source>
</reference>
<feature type="region of interest" description="Disordered" evidence="1">
    <location>
        <begin position="142"/>
        <end position="162"/>
    </location>
</feature>
<accession>A0A4S8L945</accession>
<feature type="compositionally biased region" description="Polar residues" evidence="1">
    <location>
        <begin position="702"/>
        <end position="713"/>
    </location>
</feature>
<dbReference type="EMBL" id="ML179583">
    <property type="protein sequence ID" value="THU84728.1"/>
    <property type="molecule type" value="Genomic_DNA"/>
</dbReference>
<evidence type="ECO:0000313" key="3">
    <source>
        <dbReference type="Proteomes" id="UP000297245"/>
    </source>
</evidence>
<name>A0A4S8L945_DENBC</name>
<dbReference type="AlphaFoldDB" id="A0A4S8L945"/>
<keyword evidence="3" id="KW-1185">Reference proteome</keyword>
<organism evidence="2 3">
    <name type="scientific">Dendrothele bispora (strain CBS 962.96)</name>
    <dbReference type="NCBI Taxonomy" id="1314807"/>
    <lineage>
        <taxon>Eukaryota</taxon>
        <taxon>Fungi</taxon>
        <taxon>Dikarya</taxon>
        <taxon>Basidiomycota</taxon>
        <taxon>Agaricomycotina</taxon>
        <taxon>Agaricomycetes</taxon>
        <taxon>Agaricomycetidae</taxon>
        <taxon>Agaricales</taxon>
        <taxon>Agaricales incertae sedis</taxon>
        <taxon>Dendrothele</taxon>
    </lineage>
</organism>
<gene>
    <name evidence="2" type="ORF">K435DRAFT_869996</name>
</gene>